<comment type="caution">
    <text evidence="1">The sequence shown here is derived from an EMBL/GenBank/DDBJ whole genome shotgun (WGS) entry which is preliminary data.</text>
</comment>
<keyword evidence="2" id="KW-1185">Reference proteome</keyword>
<organism evidence="1 2">
    <name type="scientific">Sphingomonas tabacisoli</name>
    <dbReference type="NCBI Taxonomy" id="2249466"/>
    <lineage>
        <taxon>Bacteria</taxon>
        <taxon>Pseudomonadati</taxon>
        <taxon>Pseudomonadota</taxon>
        <taxon>Alphaproteobacteria</taxon>
        <taxon>Sphingomonadales</taxon>
        <taxon>Sphingomonadaceae</taxon>
        <taxon>Sphingomonas</taxon>
    </lineage>
</organism>
<proteinExistence type="predicted"/>
<dbReference type="EMBL" id="JBHUDY010000001">
    <property type="protein sequence ID" value="MFD1610451.1"/>
    <property type="molecule type" value="Genomic_DNA"/>
</dbReference>
<accession>A0ABW4HXX0</accession>
<protein>
    <submittedName>
        <fullName evidence="1">Uncharacterized protein</fullName>
    </submittedName>
</protein>
<sequence>MREFASFSSATQRYIRRSLGIVREPDAVERYSRDPVERVTLSAQARCYERIPEIRERVPEHSGLDAVEPFMAPLVGISAFDLAQDRLTSFSAYRFLYERLIGAAARPWLLGAFCAASSMPHILPARRRDLFLTITESTATAPGWSRREPSFYPEWIDLGADDAEADPSS</sequence>
<dbReference type="Proteomes" id="UP001597115">
    <property type="component" value="Unassembled WGS sequence"/>
</dbReference>
<evidence type="ECO:0000313" key="1">
    <source>
        <dbReference type="EMBL" id="MFD1610451.1"/>
    </source>
</evidence>
<gene>
    <name evidence="1" type="ORF">ACFSCW_01395</name>
</gene>
<dbReference type="RefSeq" id="WP_380886126.1">
    <property type="nucleotide sequence ID" value="NZ_JBHUDY010000001.1"/>
</dbReference>
<reference evidence="2" key="1">
    <citation type="journal article" date="2019" name="Int. J. Syst. Evol. Microbiol.">
        <title>The Global Catalogue of Microorganisms (GCM) 10K type strain sequencing project: providing services to taxonomists for standard genome sequencing and annotation.</title>
        <authorList>
            <consortium name="The Broad Institute Genomics Platform"/>
            <consortium name="The Broad Institute Genome Sequencing Center for Infectious Disease"/>
            <person name="Wu L."/>
            <person name="Ma J."/>
        </authorList>
    </citation>
    <scope>NUCLEOTIDE SEQUENCE [LARGE SCALE GENOMIC DNA]</scope>
    <source>
        <strain evidence="2">CGMCC 1.16275</strain>
    </source>
</reference>
<evidence type="ECO:0000313" key="2">
    <source>
        <dbReference type="Proteomes" id="UP001597115"/>
    </source>
</evidence>
<name>A0ABW4HXX0_9SPHN</name>